<evidence type="ECO:0000313" key="4">
    <source>
        <dbReference type="Proteomes" id="UP001501676"/>
    </source>
</evidence>
<gene>
    <name evidence="3" type="ORF">GCM10020369_40790</name>
</gene>
<dbReference type="SUPFAM" id="SSF50956">
    <property type="entry name" value="Thermostable phytase (3-phytase)"/>
    <property type="match status" value="1"/>
</dbReference>
<feature type="signal peptide" evidence="1">
    <location>
        <begin position="1"/>
        <end position="26"/>
    </location>
</feature>
<dbReference type="Proteomes" id="UP001501676">
    <property type="component" value="Unassembled WGS sequence"/>
</dbReference>
<proteinExistence type="predicted"/>
<dbReference type="EMBL" id="BAAAYN010000025">
    <property type="protein sequence ID" value="GAA3389689.1"/>
    <property type="molecule type" value="Genomic_DNA"/>
</dbReference>
<dbReference type="InterPro" id="IPR011042">
    <property type="entry name" value="6-blade_b-propeller_TolB-like"/>
</dbReference>
<keyword evidence="4" id="KW-1185">Reference proteome</keyword>
<keyword evidence="1" id="KW-0732">Signal</keyword>
<dbReference type="Gene3D" id="2.120.10.30">
    <property type="entry name" value="TolB, C-terminal domain"/>
    <property type="match status" value="1"/>
</dbReference>
<dbReference type="PROSITE" id="PS51662">
    <property type="entry name" value="BP_PHYTASE"/>
    <property type="match status" value="1"/>
</dbReference>
<organism evidence="3 4">
    <name type="scientific">Cryptosporangium minutisporangium</name>
    <dbReference type="NCBI Taxonomy" id="113569"/>
    <lineage>
        <taxon>Bacteria</taxon>
        <taxon>Bacillati</taxon>
        <taxon>Actinomycetota</taxon>
        <taxon>Actinomycetes</taxon>
        <taxon>Cryptosporangiales</taxon>
        <taxon>Cryptosporangiaceae</taxon>
        <taxon>Cryptosporangium</taxon>
    </lineage>
</organism>
<comment type="caution">
    <text evidence="3">The sequence shown here is derived from an EMBL/GenBank/DDBJ whole genome shotgun (WGS) entry which is preliminary data.</text>
</comment>
<dbReference type="RefSeq" id="WP_345729757.1">
    <property type="nucleotide sequence ID" value="NZ_BAAAYN010000025.1"/>
</dbReference>
<name>A0ABP6T1V3_9ACTN</name>
<reference evidence="4" key="1">
    <citation type="journal article" date="2019" name="Int. J. Syst. Evol. Microbiol.">
        <title>The Global Catalogue of Microorganisms (GCM) 10K type strain sequencing project: providing services to taxonomists for standard genome sequencing and annotation.</title>
        <authorList>
            <consortium name="The Broad Institute Genomics Platform"/>
            <consortium name="The Broad Institute Genome Sequencing Center for Infectious Disease"/>
            <person name="Wu L."/>
            <person name="Ma J."/>
        </authorList>
    </citation>
    <scope>NUCLEOTIDE SEQUENCE [LARGE SCALE GENOMIC DNA]</scope>
    <source>
        <strain evidence="4">JCM 9458</strain>
    </source>
</reference>
<feature type="chain" id="PRO_5046103370" evidence="1">
    <location>
        <begin position="27"/>
        <end position="430"/>
    </location>
</feature>
<feature type="domain" description="BPP" evidence="2">
    <location>
        <begin position="24"/>
        <end position="418"/>
    </location>
</feature>
<evidence type="ECO:0000259" key="2">
    <source>
        <dbReference type="PROSITE" id="PS51662"/>
    </source>
</evidence>
<sequence length="430" mass="45349">MSRHPLLLSAAGVAVALLAAAAPANGATPPRAAVTATVETPAVFDDEAGGNADADDPAIWVDPRRPGRSLVIGTLKEGGLAVYDLAGRELQRIAPPPPPAADDAPGRFNNVDVAYGVRLGRTTADLAVVSDRGRDQLRIYRIDGVGAARPLVDVTAPDVPFAFNAEQAAVNDQSTAYGLTTTVERGTAWVVASRRSATQLGLFRLVNTARGVSYQRADTLSLPGSFRLPNGTTWTPCDEPGVGPQVEGVVVDPVTGVLYAAQEDVALWRIDLRNHRFGPARIVEKVKEFGVPGTYDAASDECVYGANPGYGGTRITADVEGLAVYADRYLLVSSQGDSGFLVYDRKTLVYLGRYDVVDGAATDGVQHSDGTAVVHTPLSAAFPAGLLVVHDGENTPETEGRENTNFKFLDWRAVAKPLRLAVTPSAPGPR</sequence>
<dbReference type="Pfam" id="PF02333">
    <property type="entry name" value="Phytase"/>
    <property type="match status" value="2"/>
</dbReference>
<dbReference type="InterPro" id="IPR003431">
    <property type="entry name" value="B-propeller_Phytase"/>
</dbReference>
<evidence type="ECO:0000313" key="3">
    <source>
        <dbReference type="EMBL" id="GAA3389689.1"/>
    </source>
</evidence>
<accession>A0ABP6T1V3</accession>
<evidence type="ECO:0000256" key="1">
    <source>
        <dbReference type="SAM" id="SignalP"/>
    </source>
</evidence>
<protein>
    <submittedName>
        <fullName evidence="3">Phytase</fullName>
    </submittedName>
</protein>